<keyword evidence="2" id="KW-1185">Reference proteome</keyword>
<protein>
    <recommendedName>
        <fullName evidence="3">Lipoprotein</fullName>
    </recommendedName>
</protein>
<dbReference type="KEGG" id="mphi:EG856_00850"/>
<organism evidence="1 2">
    <name type="scientific">Mycoplasmopsis phocirhinis</name>
    <dbReference type="NCBI Taxonomy" id="142650"/>
    <lineage>
        <taxon>Bacteria</taxon>
        <taxon>Bacillati</taxon>
        <taxon>Mycoplasmatota</taxon>
        <taxon>Mycoplasmoidales</taxon>
        <taxon>Metamycoplasmataceae</taxon>
        <taxon>Mycoplasmopsis</taxon>
    </lineage>
</organism>
<evidence type="ECO:0000313" key="2">
    <source>
        <dbReference type="Proteomes" id="UP000289326"/>
    </source>
</evidence>
<dbReference type="PROSITE" id="PS51257">
    <property type="entry name" value="PROKAR_LIPOPROTEIN"/>
    <property type="match status" value="1"/>
</dbReference>
<reference evidence="1 2" key="1">
    <citation type="submission" date="2019-01" db="EMBL/GenBank/DDBJ databases">
        <title>Complete sequence and annotation of the Mycoplasma phocirhinis strain 852T genome.</title>
        <authorList>
            <person name="Frasca S.Jr."/>
            <person name="Kutish G.F."/>
            <person name="Castellanos Gell J."/>
            <person name="Michaels D.L."/>
            <person name="Brown D.R."/>
        </authorList>
    </citation>
    <scope>NUCLEOTIDE SEQUENCE [LARGE SCALE GENOMIC DNA]</scope>
    <source>
        <strain evidence="1 2">852</strain>
    </source>
</reference>
<dbReference type="NCBIfam" id="NF045961">
    <property type="entry name" value="MAG5150_fam_LP"/>
    <property type="match status" value="1"/>
</dbReference>
<accession>A0A4P6MLY0</accession>
<dbReference type="Proteomes" id="UP000289326">
    <property type="component" value="Chromosome"/>
</dbReference>
<gene>
    <name evidence="1" type="ORF">EG856_00850</name>
</gene>
<proteinExistence type="predicted"/>
<dbReference type="AlphaFoldDB" id="A0A4P6MLY0"/>
<dbReference type="EMBL" id="CP034841">
    <property type="protein sequence ID" value="QBF34478.1"/>
    <property type="molecule type" value="Genomic_DNA"/>
</dbReference>
<evidence type="ECO:0008006" key="3">
    <source>
        <dbReference type="Google" id="ProtNLM"/>
    </source>
</evidence>
<dbReference type="RefSeq" id="WP_130429256.1">
    <property type="nucleotide sequence ID" value="NZ_CP034841.1"/>
</dbReference>
<evidence type="ECO:0000313" key="1">
    <source>
        <dbReference type="EMBL" id="QBF34478.1"/>
    </source>
</evidence>
<name>A0A4P6MLY0_9BACT</name>
<sequence length="323" mass="37591">MKINQLILSFSIVPATSIIVVSCQNNPEQNTHSKLNNSPTTQIKKYFAEFKQTYKNLEAFLIFDTQKQIKINNEFNLFFDEFRNIKKLAKKLKFVSNPVENGQYFLNQSELNAHFDNSQQNIYKKWLSSQNGVKIVNNALGISDDAQIQIKSNSTYLSAKNNSNQIYAFEQYLNSLDNKNFKDDELINNIAKMKQFVSDHIYNEQKWQSDLEDSLLNEQNHSHDNHSHTHSHATINIALNALRQNNEFVDELEKLYSLESNFNALDDNGKKELILNNIFKLNKIDINKYRQIIKNAQLSLTKLREQAIKLFIAIKSIENHIKL</sequence>